<evidence type="ECO:0000313" key="3">
    <source>
        <dbReference type="EMBL" id="KAJ4837392.1"/>
    </source>
</evidence>
<reference evidence="3" key="1">
    <citation type="submission" date="2022-02" db="EMBL/GenBank/DDBJ databases">
        <authorList>
            <person name="Henning P.M."/>
            <person name="McCubbin A.G."/>
            <person name="Shore J.S."/>
        </authorList>
    </citation>
    <scope>NUCLEOTIDE SEQUENCE</scope>
    <source>
        <strain evidence="3">F60SS</strain>
        <tissue evidence="3">Leaves</tissue>
    </source>
</reference>
<accession>A0A9Q0JDN7</accession>
<dbReference type="PANTHER" id="PTHR34835:SF14">
    <property type="entry name" value="SERINE_THREONINE-PROTEIN PHOSPHATASE 7 LONG FORM HOMOLOG ISOFORM X1"/>
    <property type="match status" value="1"/>
</dbReference>
<keyword evidence="4" id="KW-1185">Reference proteome</keyword>
<evidence type="ECO:0000313" key="4">
    <source>
        <dbReference type="Proteomes" id="UP001141552"/>
    </source>
</evidence>
<gene>
    <name evidence="3" type="ORF">Tsubulata_029291</name>
</gene>
<proteinExistence type="predicted"/>
<sequence length="413" mass="47269">MAEFQTFSFYFGNGLQERKMNTVFSLHSFCNRVNKLTPDQKAAIEKMGFGNLLALPPHDISKLLMSELMDHWNPEDNCFVLPPGKLSITLQDVVLILGIPVTGNPVVLNQDEPFSDIERDYKAQQGRRKVTVEFLEHKLDQLGDSVDEEFIRTFLLYIFGAFLFVNTNKTVDSRYLLLLKDLDSVCHFNWGQAMLECLHFWLDSWKTRKVSYVGGCLVFLLIWCYEHIDIGRPKLIDGDLYPRICRWQINKALPREFVKRRFCFLQDHQIIKKLQPTKVEAKVDHVVSLLLGDKSGEKIDGENCSPPMESSDSEGIEGFDVHDNELNISGQVGWEEKIEMLQSENRQLKEKNMNLKGDLKVATNQIAKLEGQNMSLEELLTGAHNQIAILEKQSIHLKDIIGGASDIIDKLKI</sequence>
<dbReference type="Proteomes" id="UP001141552">
    <property type="component" value="Unassembled WGS sequence"/>
</dbReference>
<feature type="coiled-coil region" evidence="1">
    <location>
        <begin position="331"/>
        <end position="393"/>
    </location>
</feature>
<feature type="domain" description="Aminotransferase-like plant mobile" evidence="2">
    <location>
        <begin position="49"/>
        <end position="252"/>
    </location>
</feature>
<evidence type="ECO:0000259" key="2">
    <source>
        <dbReference type="Pfam" id="PF10536"/>
    </source>
</evidence>
<dbReference type="PANTHER" id="PTHR34835">
    <property type="entry name" value="OS07G0283600 PROTEIN-RELATED"/>
    <property type="match status" value="1"/>
</dbReference>
<dbReference type="OrthoDB" id="684301at2759"/>
<dbReference type="EMBL" id="JAKUCV010003849">
    <property type="protein sequence ID" value="KAJ4837392.1"/>
    <property type="molecule type" value="Genomic_DNA"/>
</dbReference>
<organism evidence="3 4">
    <name type="scientific">Turnera subulata</name>
    <dbReference type="NCBI Taxonomy" id="218843"/>
    <lineage>
        <taxon>Eukaryota</taxon>
        <taxon>Viridiplantae</taxon>
        <taxon>Streptophyta</taxon>
        <taxon>Embryophyta</taxon>
        <taxon>Tracheophyta</taxon>
        <taxon>Spermatophyta</taxon>
        <taxon>Magnoliopsida</taxon>
        <taxon>eudicotyledons</taxon>
        <taxon>Gunneridae</taxon>
        <taxon>Pentapetalae</taxon>
        <taxon>rosids</taxon>
        <taxon>fabids</taxon>
        <taxon>Malpighiales</taxon>
        <taxon>Passifloraceae</taxon>
        <taxon>Turnera</taxon>
    </lineage>
</organism>
<protein>
    <recommendedName>
        <fullName evidence="2">Aminotransferase-like plant mobile domain-containing protein</fullName>
    </recommendedName>
</protein>
<evidence type="ECO:0000256" key="1">
    <source>
        <dbReference type="SAM" id="Coils"/>
    </source>
</evidence>
<comment type="caution">
    <text evidence="3">The sequence shown here is derived from an EMBL/GenBank/DDBJ whole genome shotgun (WGS) entry which is preliminary data.</text>
</comment>
<dbReference type="Pfam" id="PF10536">
    <property type="entry name" value="PMD"/>
    <property type="match status" value="1"/>
</dbReference>
<reference evidence="3" key="2">
    <citation type="journal article" date="2023" name="Plants (Basel)">
        <title>Annotation of the Turnera subulata (Passifloraceae) Draft Genome Reveals the S-Locus Evolved after the Divergence of Turneroideae from Passifloroideae in a Stepwise Manner.</title>
        <authorList>
            <person name="Henning P.M."/>
            <person name="Roalson E.H."/>
            <person name="Mir W."/>
            <person name="McCubbin A.G."/>
            <person name="Shore J.S."/>
        </authorList>
    </citation>
    <scope>NUCLEOTIDE SEQUENCE</scope>
    <source>
        <strain evidence="3">F60SS</strain>
    </source>
</reference>
<dbReference type="AlphaFoldDB" id="A0A9Q0JDN7"/>
<dbReference type="InterPro" id="IPR019557">
    <property type="entry name" value="AminoTfrase-like_pln_mobile"/>
</dbReference>
<name>A0A9Q0JDN7_9ROSI</name>
<keyword evidence="1" id="KW-0175">Coiled coil</keyword>